<dbReference type="PROSITE" id="PS00107">
    <property type="entry name" value="PROTEIN_KINASE_ATP"/>
    <property type="match status" value="1"/>
</dbReference>
<keyword evidence="2" id="KW-0963">Cytoplasm</keyword>
<evidence type="ECO:0000256" key="3">
    <source>
        <dbReference type="ARBA" id="ARBA00022527"/>
    </source>
</evidence>
<dbReference type="SUPFAM" id="SSF56112">
    <property type="entry name" value="Protein kinase-like (PK-like)"/>
    <property type="match status" value="1"/>
</dbReference>
<keyword evidence="5 8" id="KW-0547">Nucleotide-binding</keyword>
<dbReference type="PROSITE" id="PS50011">
    <property type="entry name" value="PROTEIN_KINASE_DOM"/>
    <property type="match status" value="1"/>
</dbReference>
<dbReference type="InterPro" id="IPR000719">
    <property type="entry name" value="Prot_kinase_dom"/>
</dbReference>
<protein>
    <recommendedName>
        <fullName evidence="9">Protein kinase domain-containing protein</fullName>
    </recommendedName>
</protein>
<dbReference type="GO" id="GO:0004674">
    <property type="term" value="F:protein serine/threonine kinase activity"/>
    <property type="evidence" value="ECO:0007669"/>
    <property type="project" value="UniProtKB-KW"/>
</dbReference>
<dbReference type="InterPro" id="IPR051180">
    <property type="entry name" value="IKK"/>
</dbReference>
<evidence type="ECO:0000256" key="7">
    <source>
        <dbReference type="ARBA" id="ARBA00022840"/>
    </source>
</evidence>
<accession>A0A0L8H2H4</accession>
<dbReference type="InterPro" id="IPR017441">
    <property type="entry name" value="Protein_kinase_ATP_BS"/>
</dbReference>
<evidence type="ECO:0000256" key="8">
    <source>
        <dbReference type="PROSITE-ProRule" id="PRU10141"/>
    </source>
</evidence>
<evidence type="ECO:0000256" key="2">
    <source>
        <dbReference type="ARBA" id="ARBA00022490"/>
    </source>
</evidence>
<dbReference type="PANTHER" id="PTHR22969:SF15">
    <property type="entry name" value="FI05319P"/>
    <property type="match status" value="1"/>
</dbReference>
<dbReference type="GO" id="GO:0005737">
    <property type="term" value="C:cytoplasm"/>
    <property type="evidence" value="ECO:0007669"/>
    <property type="project" value="UniProtKB-SubCell"/>
</dbReference>
<dbReference type="InterPro" id="IPR011009">
    <property type="entry name" value="Kinase-like_dom_sf"/>
</dbReference>
<dbReference type="STRING" id="37653.A0A0L8H2H4"/>
<proteinExistence type="predicted"/>
<dbReference type="Gene3D" id="3.30.200.20">
    <property type="entry name" value="Phosphorylase Kinase, domain 1"/>
    <property type="match status" value="1"/>
</dbReference>
<dbReference type="Gene3D" id="3.10.20.90">
    <property type="entry name" value="Phosphatidylinositol 3-kinase Catalytic Subunit, Chain A, domain 1"/>
    <property type="match status" value="1"/>
</dbReference>
<dbReference type="AlphaFoldDB" id="A0A0L8H2H4"/>
<evidence type="ECO:0000256" key="4">
    <source>
        <dbReference type="ARBA" id="ARBA00022679"/>
    </source>
</evidence>
<sequence>MFESKTFTYDVLLGKGATACVYKGISKIDSQCYALKVFNSNGPYMRKSIQNEVSILKKLNHENIVRFIDVEFFSDRAVIVMELLEHGTLLNQLQKPKNKFGFSERKLLGLLKDINSGLKILRQFKIVHRDIKPSNILRTINVNGREIYKLSDFGTAKIMEEETELYSIVGTEEYLHPNLFGRAFINDESNGVKDADAWSLGVMLYHVITGHIPFQTQAGYRRNRQLRYEMLSRKPNLAISANETETDAISWETELPETCKLSSIMKRKFEKIIRHLFITSNDSASIQDYLNKIDNILNKRDISIFQPSTGRLVTCYLDKNAKIPYLKDKIAKEFNIRSDEQMLFFNFIEVTSDSTAISYFTSNKKKKPLLLIEKCPVYIELDNSSYLKEIVPSSSTILSYAKDVCSILHRIKKEFKCNVRTYDHIYHAVCILNSLTLSEMLTCEELIKNFELSEIVKDKAQNIHNCESLSFDTNPNQLYKSTKAQYKDVKDLIDKLKSNEFDSKTLNQKRSTLETMYKNALLHFEKSYKDKVKTIERFRQWKKDTLNNLKSIREFKGFIFKQMKVDRGANDVLSHGALCHDDLLICKPIQEQGNDG</sequence>
<reference evidence="10" key="1">
    <citation type="submission" date="2015-07" db="EMBL/GenBank/DDBJ databases">
        <title>MeaNS - Measles Nucleotide Surveillance Program.</title>
        <authorList>
            <person name="Tran T."/>
            <person name="Druce J."/>
        </authorList>
    </citation>
    <scope>NUCLEOTIDE SEQUENCE</scope>
    <source>
        <strain evidence="10">UCB-OBI-ISO-001</strain>
        <tissue evidence="10">Gonad</tissue>
    </source>
</reference>
<dbReference type="Pfam" id="PF00069">
    <property type="entry name" value="Pkinase"/>
    <property type="match status" value="1"/>
</dbReference>
<name>A0A0L8H2H4_OCTBM</name>
<keyword evidence="7 8" id="KW-0067">ATP-binding</keyword>
<dbReference type="Gene3D" id="1.10.510.10">
    <property type="entry name" value="Transferase(Phosphotransferase) domain 1"/>
    <property type="match status" value="1"/>
</dbReference>
<keyword evidence="4" id="KW-0808">Transferase</keyword>
<dbReference type="OrthoDB" id="10013850at2759"/>
<dbReference type="GO" id="GO:0005524">
    <property type="term" value="F:ATP binding"/>
    <property type="evidence" value="ECO:0007669"/>
    <property type="project" value="UniProtKB-UniRule"/>
</dbReference>
<feature type="binding site" evidence="8">
    <location>
        <position position="36"/>
    </location>
    <ligand>
        <name>ATP</name>
        <dbReference type="ChEBI" id="CHEBI:30616"/>
    </ligand>
</feature>
<evidence type="ECO:0000259" key="9">
    <source>
        <dbReference type="PROSITE" id="PS50011"/>
    </source>
</evidence>
<organism evidence="10">
    <name type="scientific">Octopus bimaculoides</name>
    <name type="common">California two-spotted octopus</name>
    <dbReference type="NCBI Taxonomy" id="37653"/>
    <lineage>
        <taxon>Eukaryota</taxon>
        <taxon>Metazoa</taxon>
        <taxon>Spiralia</taxon>
        <taxon>Lophotrochozoa</taxon>
        <taxon>Mollusca</taxon>
        <taxon>Cephalopoda</taxon>
        <taxon>Coleoidea</taxon>
        <taxon>Octopodiformes</taxon>
        <taxon>Octopoda</taxon>
        <taxon>Incirrata</taxon>
        <taxon>Octopodidae</taxon>
        <taxon>Octopus</taxon>
    </lineage>
</organism>
<feature type="domain" description="Protein kinase" evidence="9">
    <location>
        <begin position="7"/>
        <end position="297"/>
    </location>
</feature>
<dbReference type="EMBL" id="KQ419473">
    <property type="protein sequence ID" value="KOF83471.1"/>
    <property type="molecule type" value="Genomic_DNA"/>
</dbReference>
<evidence type="ECO:0000313" key="10">
    <source>
        <dbReference type="EMBL" id="KOF83471.1"/>
    </source>
</evidence>
<comment type="subcellular location">
    <subcellularLocation>
        <location evidence="1">Cytoplasm</location>
    </subcellularLocation>
</comment>
<evidence type="ECO:0000256" key="1">
    <source>
        <dbReference type="ARBA" id="ARBA00004496"/>
    </source>
</evidence>
<evidence type="ECO:0000256" key="6">
    <source>
        <dbReference type="ARBA" id="ARBA00022777"/>
    </source>
</evidence>
<dbReference type="CDD" id="cd12219">
    <property type="entry name" value="Ubl_TBK1_like"/>
    <property type="match status" value="1"/>
</dbReference>
<keyword evidence="3" id="KW-0723">Serine/threonine-protein kinase</keyword>
<dbReference type="SMART" id="SM00220">
    <property type="entry name" value="S_TKc"/>
    <property type="match status" value="1"/>
</dbReference>
<dbReference type="PANTHER" id="PTHR22969">
    <property type="entry name" value="IKB KINASE"/>
    <property type="match status" value="1"/>
</dbReference>
<gene>
    <name evidence="10" type="ORF">OCBIM_22023746mg</name>
</gene>
<keyword evidence="6" id="KW-0418">Kinase</keyword>
<evidence type="ECO:0000256" key="5">
    <source>
        <dbReference type="ARBA" id="ARBA00022741"/>
    </source>
</evidence>